<dbReference type="EMBL" id="CP035108">
    <property type="protein sequence ID" value="QAR32269.1"/>
    <property type="molecule type" value="Genomic_DNA"/>
</dbReference>
<dbReference type="SUPFAM" id="SSF51206">
    <property type="entry name" value="cAMP-binding domain-like"/>
    <property type="match status" value="1"/>
</dbReference>
<dbReference type="SMART" id="SM00100">
    <property type="entry name" value="cNMP"/>
    <property type="match status" value="1"/>
</dbReference>
<dbReference type="InterPro" id="IPR050503">
    <property type="entry name" value="cAMP-dep_PK_reg_su-like"/>
</dbReference>
<organism evidence="2 3">
    <name type="scientific">Geovibrio thiophilus</name>
    <dbReference type="NCBI Taxonomy" id="139438"/>
    <lineage>
        <taxon>Bacteria</taxon>
        <taxon>Pseudomonadati</taxon>
        <taxon>Deferribacterota</taxon>
        <taxon>Deferribacteres</taxon>
        <taxon>Deferribacterales</taxon>
        <taxon>Geovibrionaceae</taxon>
        <taxon>Geovibrio</taxon>
    </lineage>
</organism>
<dbReference type="InterPro" id="IPR018488">
    <property type="entry name" value="cNMP-bd_CS"/>
</dbReference>
<evidence type="ECO:0000313" key="3">
    <source>
        <dbReference type="Proteomes" id="UP000287502"/>
    </source>
</evidence>
<dbReference type="Proteomes" id="UP000287502">
    <property type="component" value="Chromosome"/>
</dbReference>
<dbReference type="PRINTS" id="PR00103">
    <property type="entry name" value="CAMPKINASE"/>
</dbReference>
<dbReference type="PROSITE" id="PS00889">
    <property type="entry name" value="CNMP_BINDING_2"/>
    <property type="match status" value="1"/>
</dbReference>
<proteinExistence type="predicted"/>
<dbReference type="AlphaFoldDB" id="A0A410JW36"/>
<dbReference type="InterPro" id="IPR014710">
    <property type="entry name" value="RmlC-like_jellyroll"/>
</dbReference>
<dbReference type="RefSeq" id="WP_128465556.1">
    <property type="nucleotide sequence ID" value="NZ_CP035108.1"/>
</dbReference>
<feature type="domain" description="Cyclic nucleotide-binding" evidence="1">
    <location>
        <begin position="13"/>
        <end position="115"/>
    </location>
</feature>
<dbReference type="InterPro" id="IPR018490">
    <property type="entry name" value="cNMP-bd_dom_sf"/>
</dbReference>
<dbReference type="GO" id="GO:0005829">
    <property type="term" value="C:cytosol"/>
    <property type="evidence" value="ECO:0007669"/>
    <property type="project" value="TreeGrafter"/>
</dbReference>
<keyword evidence="3" id="KW-1185">Reference proteome</keyword>
<dbReference type="CDD" id="cd00038">
    <property type="entry name" value="CAP_ED"/>
    <property type="match status" value="1"/>
</dbReference>
<name>A0A410JW36_9BACT</name>
<sequence>MKTSAAILKKNPKFADFSEAEMEEFLSYFTKESYNAGRLILKEGDKGDRFCIIAEGEVGISKDVNDQTCIFLNNLKAGDFFGEMAILTGYPRSANATASTMVAILSITADRLTEMKTAHPVIFSKFVWIMAKTVSERMFKLEERLSGILNASLSENFL</sequence>
<protein>
    <submittedName>
        <fullName evidence="2">Cyclic nucleotide-binding domain-containing protein</fullName>
    </submittedName>
</protein>
<dbReference type="KEGG" id="gtl:EP073_02310"/>
<dbReference type="Pfam" id="PF00027">
    <property type="entry name" value="cNMP_binding"/>
    <property type="match status" value="1"/>
</dbReference>
<dbReference type="InterPro" id="IPR000595">
    <property type="entry name" value="cNMP-bd_dom"/>
</dbReference>
<dbReference type="Gene3D" id="2.60.120.10">
    <property type="entry name" value="Jelly Rolls"/>
    <property type="match status" value="1"/>
</dbReference>
<accession>A0A410JW36</accession>
<reference evidence="2 3" key="1">
    <citation type="submission" date="2019-01" db="EMBL/GenBank/DDBJ databases">
        <title>Geovibrio thiophilus DSM 11263, complete genome.</title>
        <authorList>
            <person name="Spring S."/>
            <person name="Bunk B."/>
            <person name="Sproer C."/>
        </authorList>
    </citation>
    <scope>NUCLEOTIDE SEQUENCE [LARGE SCALE GENOMIC DNA]</scope>
    <source>
        <strain evidence="2 3">DSM 11263</strain>
    </source>
</reference>
<dbReference type="GO" id="GO:0005952">
    <property type="term" value="C:cAMP-dependent protein kinase complex"/>
    <property type="evidence" value="ECO:0007669"/>
    <property type="project" value="InterPro"/>
</dbReference>
<gene>
    <name evidence="2" type="ORF">EP073_02310</name>
</gene>
<dbReference type="PANTHER" id="PTHR11635:SF152">
    <property type="entry name" value="CAMP-DEPENDENT PROTEIN KINASE TYPE I REGULATORY SUBUNIT-RELATED"/>
    <property type="match status" value="1"/>
</dbReference>
<dbReference type="PANTHER" id="PTHR11635">
    <property type="entry name" value="CAMP-DEPENDENT PROTEIN KINASE REGULATORY CHAIN"/>
    <property type="match status" value="1"/>
</dbReference>
<evidence type="ECO:0000259" key="1">
    <source>
        <dbReference type="PROSITE" id="PS50042"/>
    </source>
</evidence>
<dbReference type="OrthoDB" id="9788438at2"/>
<evidence type="ECO:0000313" key="2">
    <source>
        <dbReference type="EMBL" id="QAR32269.1"/>
    </source>
</evidence>
<dbReference type="PROSITE" id="PS50042">
    <property type="entry name" value="CNMP_BINDING_3"/>
    <property type="match status" value="1"/>
</dbReference>